<evidence type="ECO:0000259" key="4">
    <source>
        <dbReference type="PROSITE" id="PS01124"/>
    </source>
</evidence>
<dbReference type="SMART" id="SM00342">
    <property type="entry name" value="HTH_ARAC"/>
    <property type="match status" value="1"/>
</dbReference>
<dbReference type="InterPro" id="IPR009057">
    <property type="entry name" value="Homeodomain-like_sf"/>
</dbReference>
<evidence type="ECO:0000313" key="6">
    <source>
        <dbReference type="Proteomes" id="UP000192342"/>
    </source>
</evidence>
<gene>
    <name evidence="5" type="ORF">ATO7_15442</name>
</gene>
<dbReference type="InterPro" id="IPR018060">
    <property type="entry name" value="HTH_AraC"/>
</dbReference>
<dbReference type="InterPro" id="IPR032687">
    <property type="entry name" value="AraC-type_N"/>
</dbReference>
<organism evidence="5 6">
    <name type="scientific">Oceanococcus atlanticus</name>
    <dbReference type="NCBI Taxonomy" id="1317117"/>
    <lineage>
        <taxon>Bacteria</taxon>
        <taxon>Pseudomonadati</taxon>
        <taxon>Pseudomonadota</taxon>
        <taxon>Gammaproteobacteria</taxon>
        <taxon>Chromatiales</taxon>
        <taxon>Oceanococcaceae</taxon>
        <taxon>Oceanococcus</taxon>
    </lineage>
</organism>
<dbReference type="AlphaFoldDB" id="A0A1Y1SBB1"/>
<dbReference type="GO" id="GO:0005829">
    <property type="term" value="C:cytosol"/>
    <property type="evidence" value="ECO:0007669"/>
    <property type="project" value="TreeGrafter"/>
</dbReference>
<sequence length="334" mass="37521">MYFVSTHFARLIVRELRPAPAQWPALLAGTQQTEAAIQHHQQLPLAEFNTLLGNALRLSADPALGLRFGRHANLLALGEGGIAALTAPNLLLTLRSFVDYGRLQADYMNFDIVVGEVLRFRGHENIALPHAVRRIQHEVMVLTLQNTIEMMLGRPFTQGRYYFAYPRPDYAALYPQRFHSACEFDAPATGVDVPRALGDVASPYYDLSQWERSKNRCMQLMQALNGTQRKLHREYVLTQLRSHRPPLPAAQQVAAELNLSTRTLNRRLAEDGASYRALRNQVLNEWACHALQETSDSVEAIAAQLGYQDGANFRRAFKRANGCSPQAWRQSAGS</sequence>
<dbReference type="PANTHER" id="PTHR47894:SF1">
    <property type="entry name" value="HTH-TYPE TRANSCRIPTIONAL REGULATOR VQSM"/>
    <property type="match status" value="1"/>
</dbReference>
<keyword evidence="6" id="KW-1185">Reference proteome</keyword>
<dbReference type="Pfam" id="PF12833">
    <property type="entry name" value="HTH_18"/>
    <property type="match status" value="1"/>
</dbReference>
<keyword evidence="1" id="KW-0805">Transcription regulation</keyword>
<dbReference type="Proteomes" id="UP000192342">
    <property type="component" value="Unassembled WGS sequence"/>
</dbReference>
<evidence type="ECO:0000256" key="2">
    <source>
        <dbReference type="ARBA" id="ARBA00023125"/>
    </source>
</evidence>
<dbReference type="GO" id="GO:0000976">
    <property type="term" value="F:transcription cis-regulatory region binding"/>
    <property type="evidence" value="ECO:0007669"/>
    <property type="project" value="TreeGrafter"/>
</dbReference>
<dbReference type="Pfam" id="PF12625">
    <property type="entry name" value="Arabinose_bd"/>
    <property type="match status" value="1"/>
</dbReference>
<dbReference type="GO" id="GO:0003700">
    <property type="term" value="F:DNA-binding transcription factor activity"/>
    <property type="evidence" value="ECO:0007669"/>
    <property type="project" value="InterPro"/>
</dbReference>
<keyword evidence="3" id="KW-0804">Transcription</keyword>
<comment type="caution">
    <text evidence="5">The sequence shown here is derived from an EMBL/GenBank/DDBJ whole genome shotgun (WGS) entry which is preliminary data.</text>
</comment>
<keyword evidence="2" id="KW-0238">DNA-binding</keyword>
<proteinExistence type="predicted"/>
<dbReference type="PROSITE" id="PS01124">
    <property type="entry name" value="HTH_ARAC_FAMILY_2"/>
    <property type="match status" value="1"/>
</dbReference>
<dbReference type="PANTHER" id="PTHR47894">
    <property type="entry name" value="HTH-TYPE TRANSCRIPTIONAL REGULATOR GADX"/>
    <property type="match status" value="1"/>
</dbReference>
<dbReference type="RefSeq" id="WP_083563339.1">
    <property type="nucleotide sequence ID" value="NZ_AQQV01000005.1"/>
</dbReference>
<dbReference type="Gene3D" id="1.10.10.60">
    <property type="entry name" value="Homeodomain-like"/>
    <property type="match status" value="1"/>
</dbReference>
<protein>
    <submittedName>
        <fullName evidence="5">AraC family transcriptional regulator</fullName>
    </submittedName>
</protein>
<dbReference type="SUPFAM" id="SSF46689">
    <property type="entry name" value="Homeodomain-like"/>
    <property type="match status" value="1"/>
</dbReference>
<accession>A0A1Y1SBB1</accession>
<feature type="domain" description="HTH araC/xylS-type" evidence="4">
    <location>
        <begin position="234"/>
        <end position="331"/>
    </location>
</feature>
<reference evidence="5 6" key="1">
    <citation type="submission" date="2013-04" db="EMBL/GenBank/DDBJ databases">
        <title>Oceanococcus atlanticus 22II-S10r2 Genome Sequencing.</title>
        <authorList>
            <person name="Lai Q."/>
            <person name="Li G."/>
            <person name="Shao Z."/>
        </authorList>
    </citation>
    <scope>NUCLEOTIDE SEQUENCE [LARGE SCALE GENOMIC DNA]</scope>
    <source>
        <strain evidence="5 6">22II-S10r2</strain>
    </source>
</reference>
<evidence type="ECO:0000256" key="3">
    <source>
        <dbReference type="ARBA" id="ARBA00023163"/>
    </source>
</evidence>
<dbReference type="STRING" id="1317117.ATO7_15442"/>
<dbReference type="OrthoDB" id="9803764at2"/>
<dbReference type="EMBL" id="AQQV01000005">
    <property type="protein sequence ID" value="ORE85190.1"/>
    <property type="molecule type" value="Genomic_DNA"/>
</dbReference>
<evidence type="ECO:0000256" key="1">
    <source>
        <dbReference type="ARBA" id="ARBA00023015"/>
    </source>
</evidence>
<name>A0A1Y1SBB1_9GAMM</name>
<evidence type="ECO:0000313" key="5">
    <source>
        <dbReference type="EMBL" id="ORE85190.1"/>
    </source>
</evidence>